<proteinExistence type="predicted"/>
<keyword evidence="3" id="KW-1185">Reference proteome</keyword>
<evidence type="ECO:0000313" key="3">
    <source>
        <dbReference type="Proteomes" id="UP000015105"/>
    </source>
</evidence>
<reference evidence="3" key="2">
    <citation type="journal article" date="2017" name="Nat. Plants">
        <title>The Aegilops tauschii genome reveals multiple impacts of transposons.</title>
        <authorList>
            <person name="Zhao G."/>
            <person name="Zou C."/>
            <person name="Li K."/>
            <person name="Wang K."/>
            <person name="Li T."/>
            <person name="Gao L."/>
            <person name="Zhang X."/>
            <person name="Wang H."/>
            <person name="Yang Z."/>
            <person name="Liu X."/>
            <person name="Jiang W."/>
            <person name="Mao L."/>
            <person name="Kong X."/>
            <person name="Jiao Y."/>
            <person name="Jia J."/>
        </authorList>
    </citation>
    <scope>NUCLEOTIDE SEQUENCE [LARGE SCALE GENOMIC DNA]</scope>
    <source>
        <strain evidence="3">cv. AL8/78</strain>
    </source>
</reference>
<dbReference type="AlphaFoldDB" id="A0A453QZ81"/>
<dbReference type="EnsemblPlants" id="AET7Gv20379800.1">
    <property type="protein sequence ID" value="AET7Gv20379800.1"/>
    <property type="gene ID" value="AET7Gv20379800"/>
</dbReference>
<sequence length="86" mass="9393">PAHKRLQPHKQPLVFLASSNSADTHHPTVSAHTLPKATSSLSSSLHTLHKTTSHLNMQGHAQPSRLHRPLTALTNYHDATPPCTNQ</sequence>
<name>A0A453QZ81_AEGTS</name>
<dbReference type="Proteomes" id="UP000015105">
    <property type="component" value="Chromosome 7D"/>
</dbReference>
<dbReference type="Gramene" id="AET7Gv20379800.1">
    <property type="protein sequence ID" value="AET7Gv20379800.1"/>
    <property type="gene ID" value="AET7Gv20379800"/>
</dbReference>
<accession>A0A453QZ81</accession>
<reference evidence="2" key="3">
    <citation type="journal article" date="2017" name="Nature">
        <title>Genome sequence of the progenitor of the wheat D genome Aegilops tauschii.</title>
        <authorList>
            <person name="Luo M.C."/>
            <person name="Gu Y.Q."/>
            <person name="Puiu D."/>
            <person name="Wang H."/>
            <person name="Twardziok S.O."/>
            <person name="Deal K.R."/>
            <person name="Huo N."/>
            <person name="Zhu T."/>
            <person name="Wang L."/>
            <person name="Wang Y."/>
            <person name="McGuire P.E."/>
            <person name="Liu S."/>
            <person name="Long H."/>
            <person name="Ramasamy R.K."/>
            <person name="Rodriguez J.C."/>
            <person name="Van S.L."/>
            <person name="Yuan L."/>
            <person name="Wang Z."/>
            <person name="Xia Z."/>
            <person name="Xiao L."/>
            <person name="Anderson O.D."/>
            <person name="Ouyang S."/>
            <person name="Liang Y."/>
            <person name="Zimin A.V."/>
            <person name="Pertea G."/>
            <person name="Qi P."/>
            <person name="Bennetzen J.L."/>
            <person name="Dai X."/>
            <person name="Dawson M.W."/>
            <person name="Muller H.G."/>
            <person name="Kugler K."/>
            <person name="Rivarola-Duarte L."/>
            <person name="Spannagl M."/>
            <person name="Mayer K.F.X."/>
            <person name="Lu F.H."/>
            <person name="Bevan M.W."/>
            <person name="Leroy P."/>
            <person name="Li P."/>
            <person name="You F.M."/>
            <person name="Sun Q."/>
            <person name="Liu Z."/>
            <person name="Lyons E."/>
            <person name="Wicker T."/>
            <person name="Salzberg S.L."/>
            <person name="Devos K.M."/>
            <person name="Dvorak J."/>
        </authorList>
    </citation>
    <scope>NUCLEOTIDE SEQUENCE [LARGE SCALE GENOMIC DNA]</scope>
    <source>
        <strain evidence="2">cv. AL8/78</strain>
    </source>
</reference>
<reference evidence="3" key="1">
    <citation type="journal article" date="2014" name="Science">
        <title>Ancient hybridizations among the ancestral genomes of bread wheat.</title>
        <authorList>
            <consortium name="International Wheat Genome Sequencing Consortium,"/>
            <person name="Marcussen T."/>
            <person name="Sandve S.R."/>
            <person name="Heier L."/>
            <person name="Spannagl M."/>
            <person name="Pfeifer M."/>
            <person name="Jakobsen K.S."/>
            <person name="Wulff B.B."/>
            <person name="Steuernagel B."/>
            <person name="Mayer K.F."/>
            <person name="Olsen O.A."/>
        </authorList>
    </citation>
    <scope>NUCLEOTIDE SEQUENCE [LARGE SCALE GENOMIC DNA]</scope>
    <source>
        <strain evidence="3">cv. AL8/78</strain>
    </source>
</reference>
<feature type="region of interest" description="Disordered" evidence="1">
    <location>
        <begin position="57"/>
        <end position="86"/>
    </location>
</feature>
<organism evidence="2 3">
    <name type="scientific">Aegilops tauschii subsp. strangulata</name>
    <name type="common">Goatgrass</name>
    <dbReference type="NCBI Taxonomy" id="200361"/>
    <lineage>
        <taxon>Eukaryota</taxon>
        <taxon>Viridiplantae</taxon>
        <taxon>Streptophyta</taxon>
        <taxon>Embryophyta</taxon>
        <taxon>Tracheophyta</taxon>
        <taxon>Spermatophyta</taxon>
        <taxon>Magnoliopsida</taxon>
        <taxon>Liliopsida</taxon>
        <taxon>Poales</taxon>
        <taxon>Poaceae</taxon>
        <taxon>BOP clade</taxon>
        <taxon>Pooideae</taxon>
        <taxon>Triticodae</taxon>
        <taxon>Triticeae</taxon>
        <taxon>Triticinae</taxon>
        <taxon>Aegilops</taxon>
    </lineage>
</organism>
<evidence type="ECO:0000313" key="2">
    <source>
        <dbReference type="EnsemblPlants" id="AET7Gv20379800.1"/>
    </source>
</evidence>
<protein>
    <submittedName>
        <fullName evidence="2">Uncharacterized protein</fullName>
    </submittedName>
</protein>
<evidence type="ECO:0000256" key="1">
    <source>
        <dbReference type="SAM" id="MobiDB-lite"/>
    </source>
</evidence>
<reference evidence="2" key="4">
    <citation type="submission" date="2019-03" db="UniProtKB">
        <authorList>
            <consortium name="EnsemblPlants"/>
        </authorList>
    </citation>
    <scope>IDENTIFICATION</scope>
</reference>
<reference evidence="2" key="5">
    <citation type="journal article" date="2021" name="G3 (Bethesda)">
        <title>Aegilops tauschii genome assembly Aet v5.0 features greater sequence contiguity and improved annotation.</title>
        <authorList>
            <person name="Wang L."/>
            <person name="Zhu T."/>
            <person name="Rodriguez J.C."/>
            <person name="Deal K.R."/>
            <person name="Dubcovsky J."/>
            <person name="McGuire P.E."/>
            <person name="Lux T."/>
            <person name="Spannagl M."/>
            <person name="Mayer K.F.X."/>
            <person name="Baldrich P."/>
            <person name="Meyers B.C."/>
            <person name="Huo N."/>
            <person name="Gu Y.Q."/>
            <person name="Zhou H."/>
            <person name="Devos K.M."/>
            <person name="Bennetzen J.L."/>
            <person name="Unver T."/>
            <person name="Budak H."/>
            <person name="Gulick P.J."/>
            <person name="Galiba G."/>
            <person name="Kalapos B."/>
            <person name="Nelson D.R."/>
            <person name="Li P."/>
            <person name="You F.M."/>
            <person name="Luo M.C."/>
            <person name="Dvorak J."/>
        </authorList>
    </citation>
    <scope>NUCLEOTIDE SEQUENCE [LARGE SCALE GENOMIC DNA]</scope>
    <source>
        <strain evidence="2">cv. AL8/78</strain>
    </source>
</reference>